<keyword evidence="2 9" id="KW-0808">Transferase</keyword>
<dbReference type="PANTHER" id="PTHR20857">
    <property type="entry name" value="THIAMINE-PHOSPHATE PYROPHOSPHORYLASE"/>
    <property type="match status" value="1"/>
</dbReference>
<keyword evidence="3 9" id="KW-0479">Metal-binding</keyword>
<dbReference type="Proteomes" id="UP001203338">
    <property type="component" value="Unassembled WGS sequence"/>
</dbReference>
<evidence type="ECO:0000256" key="2">
    <source>
        <dbReference type="ARBA" id="ARBA00022679"/>
    </source>
</evidence>
<feature type="binding site" evidence="9">
    <location>
        <position position="114"/>
    </location>
    <ligand>
        <name>4-amino-2-methyl-5-(diphosphooxymethyl)pyrimidine</name>
        <dbReference type="ChEBI" id="CHEBI:57841"/>
    </ligand>
</feature>
<dbReference type="SUPFAM" id="SSF51391">
    <property type="entry name" value="Thiamin phosphate synthase"/>
    <property type="match status" value="1"/>
</dbReference>
<dbReference type="RefSeq" id="WP_249699657.1">
    <property type="nucleotide sequence ID" value="NZ_JAMFLX010000013.1"/>
</dbReference>
<keyword evidence="4 9" id="KW-0460">Magnesium</keyword>
<feature type="binding site" evidence="9">
    <location>
        <begin position="141"/>
        <end position="143"/>
    </location>
    <ligand>
        <name>2-[(2R,5Z)-2-carboxy-4-methylthiazol-5(2H)-ylidene]ethyl phosphate</name>
        <dbReference type="ChEBI" id="CHEBI:62899"/>
    </ligand>
</feature>
<dbReference type="CDD" id="cd00564">
    <property type="entry name" value="TMP_TenI"/>
    <property type="match status" value="1"/>
</dbReference>
<keyword evidence="5 9" id="KW-0784">Thiamine biosynthesis</keyword>
<dbReference type="InterPro" id="IPR036206">
    <property type="entry name" value="ThiamineP_synth_sf"/>
</dbReference>
<dbReference type="Pfam" id="PF02581">
    <property type="entry name" value="TMP-TENI"/>
    <property type="match status" value="1"/>
</dbReference>
<feature type="binding site" evidence="9">
    <location>
        <position position="171"/>
    </location>
    <ligand>
        <name>2-[(2R,5Z)-2-carboxy-4-methylthiazol-5(2H)-ylidene]ethyl phosphate</name>
        <dbReference type="ChEBI" id="CHEBI:62899"/>
    </ligand>
</feature>
<dbReference type="EMBL" id="JAMFLX010000013">
    <property type="protein sequence ID" value="MCL6270440.1"/>
    <property type="molecule type" value="Genomic_DNA"/>
</dbReference>
<feature type="binding site" evidence="9">
    <location>
        <begin position="43"/>
        <end position="47"/>
    </location>
    <ligand>
        <name>4-amino-2-methyl-5-(diphosphooxymethyl)pyrimidine</name>
        <dbReference type="ChEBI" id="CHEBI:57841"/>
    </ligand>
</feature>
<comment type="catalytic activity">
    <reaction evidence="6 9 10">
        <text>4-methyl-5-(2-phosphooxyethyl)-thiazole + 4-amino-2-methyl-5-(diphosphooxymethyl)pyrimidine + H(+) = thiamine phosphate + diphosphate</text>
        <dbReference type="Rhea" id="RHEA:22328"/>
        <dbReference type="ChEBI" id="CHEBI:15378"/>
        <dbReference type="ChEBI" id="CHEBI:33019"/>
        <dbReference type="ChEBI" id="CHEBI:37575"/>
        <dbReference type="ChEBI" id="CHEBI:57841"/>
        <dbReference type="ChEBI" id="CHEBI:58296"/>
        <dbReference type="EC" id="2.5.1.3"/>
    </reaction>
</comment>
<dbReference type="InterPro" id="IPR022998">
    <property type="entry name" value="ThiamineP_synth_TenI"/>
</dbReference>
<reference evidence="13 14" key="1">
    <citation type="submission" date="2022-05" db="EMBL/GenBank/DDBJ databases">
        <authorList>
            <person name="Park J.-S."/>
        </authorList>
    </citation>
    <scope>NUCLEOTIDE SEQUENCE [LARGE SCALE GENOMIC DNA]</scope>
    <source>
        <strain evidence="13 14">2012CJ34-2</strain>
    </source>
</reference>
<feature type="binding site" evidence="9">
    <location>
        <position position="144"/>
    </location>
    <ligand>
        <name>4-amino-2-methyl-5-(diphosphooxymethyl)pyrimidine</name>
        <dbReference type="ChEBI" id="CHEBI:57841"/>
    </ligand>
</feature>
<organism evidence="13 14">
    <name type="scientific">Parendozoicomonas callyspongiae</name>
    <dbReference type="NCBI Taxonomy" id="2942213"/>
    <lineage>
        <taxon>Bacteria</taxon>
        <taxon>Pseudomonadati</taxon>
        <taxon>Pseudomonadota</taxon>
        <taxon>Gammaproteobacteria</taxon>
        <taxon>Oceanospirillales</taxon>
        <taxon>Endozoicomonadaceae</taxon>
        <taxon>Parendozoicomonas</taxon>
    </lineage>
</organism>
<evidence type="ECO:0000256" key="1">
    <source>
        <dbReference type="ARBA" id="ARBA00005165"/>
    </source>
</evidence>
<evidence type="ECO:0000256" key="9">
    <source>
        <dbReference type="HAMAP-Rule" id="MF_00097"/>
    </source>
</evidence>
<comment type="catalytic activity">
    <reaction evidence="7 9 10">
        <text>2-(2-carboxy-4-methylthiazol-5-yl)ethyl phosphate + 4-amino-2-methyl-5-(diphosphooxymethyl)pyrimidine + 2 H(+) = thiamine phosphate + CO2 + diphosphate</text>
        <dbReference type="Rhea" id="RHEA:47848"/>
        <dbReference type="ChEBI" id="CHEBI:15378"/>
        <dbReference type="ChEBI" id="CHEBI:16526"/>
        <dbReference type="ChEBI" id="CHEBI:33019"/>
        <dbReference type="ChEBI" id="CHEBI:37575"/>
        <dbReference type="ChEBI" id="CHEBI:57841"/>
        <dbReference type="ChEBI" id="CHEBI:62890"/>
        <dbReference type="EC" id="2.5.1.3"/>
    </reaction>
</comment>
<comment type="pathway">
    <text evidence="1 9 11">Cofactor biosynthesis; thiamine diphosphate biosynthesis; thiamine phosphate from 4-amino-2-methyl-5-diphosphomethylpyrimidine and 4-methyl-5-(2-phosphoethyl)-thiazole: step 1/1.</text>
</comment>
<evidence type="ECO:0000256" key="8">
    <source>
        <dbReference type="ARBA" id="ARBA00047883"/>
    </source>
</evidence>
<feature type="domain" description="Thiamine phosphate synthase/TenI" evidence="12">
    <location>
        <begin position="12"/>
        <end position="193"/>
    </location>
</feature>
<feature type="binding site" evidence="9">
    <location>
        <position position="95"/>
    </location>
    <ligand>
        <name>Mg(2+)</name>
        <dbReference type="ChEBI" id="CHEBI:18420"/>
    </ligand>
</feature>
<feature type="binding site" evidence="9">
    <location>
        <position position="75"/>
    </location>
    <ligand>
        <name>4-amino-2-methyl-5-(diphosphooxymethyl)pyrimidine</name>
        <dbReference type="ChEBI" id="CHEBI:57841"/>
    </ligand>
</feature>
<dbReference type="HAMAP" id="MF_00097">
    <property type="entry name" value="TMP_synthase"/>
    <property type="match status" value="1"/>
</dbReference>
<accession>A0ABT0PGC8</accession>
<comment type="cofactor">
    <cofactor evidence="9">
        <name>Mg(2+)</name>
        <dbReference type="ChEBI" id="CHEBI:18420"/>
    </cofactor>
    <text evidence="9">Binds 1 Mg(2+) ion per subunit.</text>
</comment>
<comment type="caution">
    <text evidence="9">Lacks conserved residue(s) required for the propagation of feature annotation.</text>
</comment>
<comment type="function">
    <text evidence="9">Condenses 4-methyl-5-(beta-hydroxyethyl)thiazole monophosphate (THZ-P) and 2-methyl-4-amino-5-hydroxymethyl pyrimidine pyrophosphate (HMP-PP) to form thiamine monophosphate (TMP).</text>
</comment>
<comment type="caution">
    <text evidence="13">The sequence shown here is derived from an EMBL/GenBank/DDBJ whole genome shotgun (WGS) entry which is preliminary data.</text>
</comment>
<evidence type="ECO:0000256" key="7">
    <source>
        <dbReference type="ARBA" id="ARBA00047851"/>
    </source>
</evidence>
<dbReference type="NCBIfam" id="TIGR00693">
    <property type="entry name" value="thiE"/>
    <property type="match status" value="1"/>
</dbReference>
<evidence type="ECO:0000256" key="5">
    <source>
        <dbReference type="ARBA" id="ARBA00022977"/>
    </source>
</evidence>
<name>A0ABT0PGC8_9GAMM</name>
<protein>
    <recommendedName>
        <fullName evidence="9">Thiamine-phosphate synthase</fullName>
        <shortName evidence="9">TP synthase</shortName>
        <shortName evidence="9">TPS</shortName>
        <ecNumber evidence="9">2.5.1.3</ecNumber>
    </recommendedName>
    <alternativeName>
        <fullName evidence="9">Thiamine-phosphate pyrophosphorylase</fullName>
        <shortName evidence="9">TMP pyrophosphorylase</shortName>
        <shortName evidence="9">TMP-PPase</shortName>
    </alternativeName>
</protein>
<dbReference type="PANTHER" id="PTHR20857:SF15">
    <property type="entry name" value="THIAMINE-PHOSPHATE SYNTHASE"/>
    <property type="match status" value="1"/>
</dbReference>
<dbReference type="Gene3D" id="3.20.20.70">
    <property type="entry name" value="Aldolase class I"/>
    <property type="match status" value="1"/>
</dbReference>
<evidence type="ECO:0000313" key="13">
    <source>
        <dbReference type="EMBL" id="MCL6270440.1"/>
    </source>
</evidence>
<evidence type="ECO:0000259" key="12">
    <source>
        <dbReference type="Pfam" id="PF02581"/>
    </source>
</evidence>
<dbReference type="InterPro" id="IPR013785">
    <property type="entry name" value="Aldolase_TIM"/>
</dbReference>
<proteinExistence type="inferred from homology"/>
<evidence type="ECO:0000256" key="11">
    <source>
        <dbReference type="RuleBase" id="RU004253"/>
    </source>
</evidence>
<dbReference type="EC" id="2.5.1.3" evidence="9"/>
<dbReference type="InterPro" id="IPR034291">
    <property type="entry name" value="TMP_synthase"/>
</dbReference>
<evidence type="ECO:0000256" key="3">
    <source>
        <dbReference type="ARBA" id="ARBA00022723"/>
    </source>
</evidence>
<evidence type="ECO:0000256" key="6">
    <source>
        <dbReference type="ARBA" id="ARBA00047334"/>
    </source>
</evidence>
<dbReference type="GO" id="GO:0004789">
    <property type="term" value="F:thiamine-phosphate diphosphorylase activity"/>
    <property type="evidence" value="ECO:0007669"/>
    <property type="project" value="UniProtKB-EC"/>
</dbReference>
<evidence type="ECO:0000256" key="10">
    <source>
        <dbReference type="RuleBase" id="RU003826"/>
    </source>
</evidence>
<evidence type="ECO:0000256" key="4">
    <source>
        <dbReference type="ARBA" id="ARBA00022842"/>
    </source>
</evidence>
<gene>
    <name evidence="9 13" type="primary">thiE</name>
    <name evidence="13" type="ORF">M3P05_10960</name>
</gene>
<comment type="catalytic activity">
    <reaction evidence="8 9 10">
        <text>2-[(2R,5Z)-2-carboxy-4-methylthiazol-5(2H)-ylidene]ethyl phosphate + 4-amino-2-methyl-5-(diphosphooxymethyl)pyrimidine + 2 H(+) = thiamine phosphate + CO2 + diphosphate</text>
        <dbReference type="Rhea" id="RHEA:47844"/>
        <dbReference type="ChEBI" id="CHEBI:15378"/>
        <dbReference type="ChEBI" id="CHEBI:16526"/>
        <dbReference type="ChEBI" id="CHEBI:33019"/>
        <dbReference type="ChEBI" id="CHEBI:37575"/>
        <dbReference type="ChEBI" id="CHEBI:57841"/>
        <dbReference type="ChEBI" id="CHEBI:62899"/>
        <dbReference type="EC" id="2.5.1.3"/>
    </reaction>
</comment>
<sequence>MSDSPKHALQGLYGITDSKLMPDDETMAVRVKAAIAGGMSILQYRDKSTDQDKRLRQARLLMDICDSAGVLFLINDDVDLALACNAHGVHLGQSDEQLASAREKLGSKAIIGISCENSLELARKASGQGADYIAFGRFFTSKTKPDAPETPVSILQDAKEQFALPVVAIGGITVENAGLLIEAGADSLAVINDLFARDEPEAITSRAQDFVNLYN</sequence>
<evidence type="ECO:0000313" key="14">
    <source>
        <dbReference type="Proteomes" id="UP001203338"/>
    </source>
</evidence>
<feature type="binding site" evidence="9">
    <location>
        <position position="76"/>
    </location>
    <ligand>
        <name>Mg(2+)</name>
        <dbReference type="ChEBI" id="CHEBI:18420"/>
    </ligand>
</feature>
<comment type="similarity">
    <text evidence="9 10">Belongs to the thiamine-phosphate synthase family.</text>
</comment>
<keyword evidence="14" id="KW-1185">Reference proteome</keyword>